<sequence>MEQKMNKSNVYGVNGENQKQRTMFERIGGGITVIFSGMFILPILSVLTGAFGIIGIGLPAVAMMNLFGILHIPFNVLFVQLTGFPQILVGFIVGLIFVALSIVCGTLLKKYMAIAKRMI</sequence>
<dbReference type="RefSeq" id="WP_127979688.1">
    <property type="nucleotide sequence ID" value="NZ_CAAKNX010000006.1"/>
</dbReference>
<organism evidence="1 2">
    <name type="scientific">Enterococcus avium</name>
    <name type="common">Streptococcus avium</name>
    <dbReference type="NCBI Taxonomy" id="33945"/>
    <lineage>
        <taxon>Bacteria</taxon>
        <taxon>Bacillati</taxon>
        <taxon>Bacillota</taxon>
        <taxon>Bacilli</taxon>
        <taxon>Lactobacillales</taxon>
        <taxon>Enterococcaceae</taxon>
        <taxon>Enterococcus</taxon>
    </lineage>
</organism>
<dbReference type="EMBL" id="RYZS01000001">
    <property type="protein sequence ID" value="RVU96479.1"/>
    <property type="molecule type" value="Genomic_DNA"/>
</dbReference>
<evidence type="ECO:0000313" key="1">
    <source>
        <dbReference type="EMBL" id="RVU96479.1"/>
    </source>
</evidence>
<reference evidence="1 2" key="1">
    <citation type="submission" date="2018-12" db="EMBL/GenBank/DDBJ databases">
        <title>A novel vanA-carrying plasmid in a clinical isolate of Enterococcus avium.</title>
        <authorList>
            <person name="Bernasconi O.J."/>
            <person name="Luzzaro F."/>
            <person name="Endimiani A."/>
        </authorList>
    </citation>
    <scope>NUCLEOTIDE SEQUENCE [LARGE SCALE GENOMIC DNA]</scope>
    <source>
        <strain evidence="1 2">LC0559/18</strain>
    </source>
</reference>
<evidence type="ECO:0000313" key="2">
    <source>
        <dbReference type="Proteomes" id="UP000288388"/>
    </source>
</evidence>
<name>A0A437US89_ENTAV</name>
<dbReference type="AlphaFoldDB" id="A0A437US89"/>
<accession>A0A437US89</accession>
<comment type="caution">
    <text evidence="1">The sequence shown here is derived from an EMBL/GenBank/DDBJ whole genome shotgun (WGS) entry which is preliminary data.</text>
</comment>
<dbReference type="Proteomes" id="UP000288388">
    <property type="component" value="Unassembled WGS sequence"/>
</dbReference>
<protein>
    <submittedName>
        <fullName evidence="1">Uncharacterized protein</fullName>
    </submittedName>
</protein>
<gene>
    <name evidence="1" type="ORF">EK398_17490</name>
</gene>
<proteinExistence type="predicted"/>